<sequence>MTDIVHTTIKPLVDVFLQELAVRYWTPLYHYVKENPQLIKSMPGFLLLHQKIIVYVGQTHIAIEYNDSEVIDELPDGYNMEIQYIDYSVNECNLFEKIVGFEYDSTVDFDFGLPTLSEDLLFPTNRGYDKLRELGWNFSAQNSIMGFNVPTPTVTKGKFTRIVNGMFFDADESGLKTRRIKWIDFFPIFFDGSDEHKDTIGISLDGIEDLIKHDAHYCYPLPDDYKYKQLPKINKFIEKWGNVKSSEPEITSFLSEVENEFILTMKFGATAIHSEVTCEWQSEQRPSIRPDFFVVQPNGYADIVEFKLPTIDKSFVVGSKNRETFSAWLNSYISQTRVYSTYFDDPNNRRWFEDKYGFKVLKPRRWLVIGRRHDFDSDVWREIMLDYRDLEILTFDDLIDGVVTQFYR</sequence>
<proteinExistence type="predicted"/>
<gene>
    <name evidence="2" type="ORF">HV178_14325</name>
</gene>
<accession>A0AAP9QEI0</accession>
<dbReference type="InterPro" id="IPR025359">
    <property type="entry name" value="SduA_C"/>
</dbReference>
<evidence type="ECO:0000259" key="1">
    <source>
        <dbReference type="Pfam" id="PF14082"/>
    </source>
</evidence>
<protein>
    <submittedName>
        <fullName evidence="2">DUF4263 domain-containing protein</fullName>
    </submittedName>
</protein>
<dbReference type="RefSeq" id="WP_181553591.1">
    <property type="nucleotide sequence ID" value="NZ_CP056573.1"/>
</dbReference>
<evidence type="ECO:0000313" key="3">
    <source>
        <dbReference type="Proteomes" id="UP000512222"/>
    </source>
</evidence>
<dbReference type="Proteomes" id="UP000512222">
    <property type="component" value="Chromosome"/>
</dbReference>
<organism evidence="2 3">
    <name type="scientific">Citrobacter freundii</name>
    <dbReference type="NCBI Taxonomy" id="546"/>
    <lineage>
        <taxon>Bacteria</taxon>
        <taxon>Pseudomonadati</taxon>
        <taxon>Pseudomonadota</taxon>
        <taxon>Gammaproteobacteria</taxon>
        <taxon>Enterobacterales</taxon>
        <taxon>Enterobacteriaceae</taxon>
        <taxon>Citrobacter</taxon>
        <taxon>Citrobacter freundii complex</taxon>
    </lineage>
</organism>
<dbReference type="Pfam" id="PF14082">
    <property type="entry name" value="SduA_C"/>
    <property type="match status" value="1"/>
</dbReference>
<name>A0AAP9QEI0_CITFR</name>
<dbReference type="AlphaFoldDB" id="A0AAP9QEI0"/>
<reference evidence="3" key="1">
    <citation type="submission" date="2020-06" db="EMBL/GenBank/DDBJ databases">
        <title>REHAB project genomes.</title>
        <authorList>
            <person name="Shaw L.P."/>
        </authorList>
    </citation>
    <scope>NUCLEOTIDE SEQUENCE [LARGE SCALE GENOMIC DNA]</scope>
    <source>
        <strain evidence="3">RHBSTW-00370</strain>
    </source>
</reference>
<evidence type="ECO:0000313" key="2">
    <source>
        <dbReference type="EMBL" id="QLV31080.1"/>
    </source>
</evidence>
<feature type="domain" description="Shedu protein SduA C-terminal" evidence="1">
    <location>
        <begin position="245"/>
        <end position="399"/>
    </location>
</feature>
<dbReference type="EMBL" id="CP056573">
    <property type="protein sequence ID" value="QLV31080.1"/>
    <property type="molecule type" value="Genomic_DNA"/>
</dbReference>